<name>A0ABW3F968_9PROT</name>
<keyword evidence="1" id="KW-1133">Transmembrane helix</keyword>
<accession>A0ABW3F968</accession>
<feature type="domain" description="NGO1945-like C-terminal" evidence="3">
    <location>
        <begin position="152"/>
        <end position="243"/>
    </location>
</feature>
<evidence type="ECO:0000313" key="4">
    <source>
        <dbReference type="EMBL" id="MFD0913505.1"/>
    </source>
</evidence>
<evidence type="ECO:0000259" key="2">
    <source>
        <dbReference type="Pfam" id="PF09836"/>
    </source>
</evidence>
<comment type="caution">
    <text evidence="4">The sequence shown here is derived from an EMBL/GenBank/DDBJ whole genome shotgun (WGS) entry which is preliminary data.</text>
</comment>
<dbReference type="InterPro" id="IPR018640">
    <property type="entry name" value="DUF2063"/>
</dbReference>
<dbReference type="Pfam" id="PF09836">
    <property type="entry name" value="DUF2063"/>
    <property type="match status" value="1"/>
</dbReference>
<dbReference type="EMBL" id="JBHTKB010000001">
    <property type="protein sequence ID" value="MFD0913505.1"/>
    <property type="molecule type" value="Genomic_DNA"/>
</dbReference>
<sequence>MKPALFQQYQATFNAHLRDPAQQPKPRGTDARRIAIYREIVFNNFLASISACFPVLLSILGKRRFKQLARQCFHDHKFSSPLFADIPKALVDYLQTLDLTTHNLPPYTLQLAHYEWVELYLAKLPDAAPASPVTPVRQASDLAAAVLQLPAAHMLLSYDYAVQRLSKKHAQLPAAPTYLLVYRKTDFSIAFIELNAISYQLLQRIQSQAANVSHHLQQLAQERLPHLSIQSVSEFGLQLLHSLYQQQAIVQK</sequence>
<feature type="transmembrane region" description="Helical" evidence="1">
    <location>
        <begin position="40"/>
        <end position="60"/>
    </location>
</feature>
<evidence type="ECO:0000256" key="1">
    <source>
        <dbReference type="SAM" id="Phobius"/>
    </source>
</evidence>
<dbReference type="Pfam" id="PF22106">
    <property type="entry name" value="NGO1945_C"/>
    <property type="match status" value="1"/>
</dbReference>
<reference evidence="5" key="1">
    <citation type="journal article" date="2019" name="Int. J. Syst. Evol. Microbiol.">
        <title>The Global Catalogue of Microorganisms (GCM) 10K type strain sequencing project: providing services to taxonomists for standard genome sequencing and annotation.</title>
        <authorList>
            <consortium name="The Broad Institute Genomics Platform"/>
            <consortium name="The Broad Institute Genome Sequencing Center for Infectious Disease"/>
            <person name="Wu L."/>
            <person name="Ma J."/>
        </authorList>
    </citation>
    <scope>NUCLEOTIDE SEQUENCE [LARGE SCALE GENOMIC DNA]</scope>
    <source>
        <strain evidence="5">CCUG 58412</strain>
    </source>
</reference>
<protein>
    <submittedName>
        <fullName evidence="4">DUF2063 domain-containing protein</fullName>
    </submittedName>
</protein>
<evidence type="ECO:0000259" key="3">
    <source>
        <dbReference type="Pfam" id="PF22106"/>
    </source>
</evidence>
<dbReference type="Gene3D" id="3.90.930.50">
    <property type="match status" value="1"/>
</dbReference>
<dbReference type="Proteomes" id="UP001597128">
    <property type="component" value="Unassembled WGS sequence"/>
</dbReference>
<gene>
    <name evidence="4" type="ORF">ACFQ1Z_08100</name>
</gene>
<dbReference type="Gene3D" id="1.10.150.690">
    <property type="entry name" value="DUF2063"/>
    <property type="match status" value="1"/>
</dbReference>
<organism evidence="4 5">
    <name type="scientific">Methylophilus luteus</name>
    <dbReference type="NCBI Taxonomy" id="640108"/>
    <lineage>
        <taxon>Bacteria</taxon>
        <taxon>Pseudomonadati</taxon>
        <taxon>Pseudomonadota</taxon>
        <taxon>Betaproteobacteria</taxon>
        <taxon>Nitrosomonadales</taxon>
        <taxon>Methylophilaceae</taxon>
        <taxon>Methylophilus</taxon>
    </lineage>
</organism>
<keyword evidence="5" id="KW-1185">Reference proteome</keyword>
<evidence type="ECO:0000313" key="5">
    <source>
        <dbReference type="Proteomes" id="UP001597128"/>
    </source>
</evidence>
<dbReference type="RefSeq" id="WP_379056890.1">
    <property type="nucleotide sequence ID" value="NZ_JBHTKB010000001.1"/>
</dbReference>
<dbReference type="InterPro" id="IPR044922">
    <property type="entry name" value="DUF2063_N_sf"/>
</dbReference>
<keyword evidence="1" id="KW-0812">Transmembrane</keyword>
<feature type="domain" description="Putative DNA-binding" evidence="2">
    <location>
        <begin position="8"/>
        <end position="94"/>
    </location>
</feature>
<proteinExistence type="predicted"/>
<dbReference type="InterPro" id="IPR054098">
    <property type="entry name" value="NGO1945-like_C"/>
</dbReference>
<keyword evidence="1" id="KW-0472">Membrane</keyword>